<sequence>MNFVPQKVFFTKGVGAHKEQLASFELALRDAGIQAFNLVTVSSIFPPNCKKITRDEGLKILKPGAVVHCVMARNATNEPNRLIAASVGTALPQDPAQYGYLSEHHPFGEKADKAGEYAEDLAATMLATTLGIEFDPNVAWDEREQQYKASGKIFKTFNTTQSAEGNKDGLWTSVVAVAVFIVEYE</sequence>
<dbReference type="PANTHER" id="PTHR40438:SF1">
    <property type="entry name" value="PYRUVOYL-DEPENDENT ARGININE DECARBOXYLASE"/>
    <property type="match status" value="1"/>
</dbReference>
<proteinExistence type="inferred from homology"/>
<dbReference type="SFLD" id="SFLDG01170">
    <property type="entry name" value="Pyruvoyl-dependent_arginine_de"/>
    <property type="match status" value="1"/>
</dbReference>
<dbReference type="GO" id="GO:0008792">
    <property type="term" value="F:arginine decarboxylase activity"/>
    <property type="evidence" value="ECO:0007669"/>
    <property type="project" value="UniProtKB-EC"/>
</dbReference>
<organism evidence="9 10">
    <name type="scientific">Candidatus Wolfebacteria bacterium GW2011_GWB1_41_12</name>
    <dbReference type="NCBI Taxonomy" id="1619006"/>
    <lineage>
        <taxon>Bacteria</taxon>
        <taxon>Candidatus Wolfeibacteriota</taxon>
    </lineage>
</organism>
<evidence type="ECO:0000313" key="9">
    <source>
        <dbReference type="EMBL" id="KKR89126.1"/>
    </source>
</evidence>
<dbReference type="InterPro" id="IPR016105">
    <property type="entry name" value="Pyr-dep_his/arg-deCO2ase_sand"/>
</dbReference>
<dbReference type="EMBL" id="LCAK01000001">
    <property type="protein sequence ID" value="KKR89126.1"/>
    <property type="molecule type" value="Genomic_DNA"/>
</dbReference>
<comment type="catalytic activity">
    <reaction evidence="8">
        <text>L-arginine + H(+) = agmatine + CO2</text>
        <dbReference type="Rhea" id="RHEA:17641"/>
        <dbReference type="ChEBI" id="CHEBI:15378"/>
        <dbReference type="ChEBI" id="CHEBI:16526"/>
        <dbReference type="ChEBI" id="CHEBI:32682"/>
        <dbReference type="ChEBI" id="CHEBI:58145"/>
        <dbReference type="EC" id="4.1.1.19"/>
    </reaction>
</comment>
<dbReference type="SUPFAM" id="SSF56271">
    <property type="entry name" value="Pyruvoyl-dependent histidine and arginine decarboxylases"/>
    <property type="match status" value="1"/>
</dbReference>
<dbReference type="PIRSF" id="PIRSF005216">
    <property type="entry name" value="Pyruvoyl-dep_arg_deCO2ase"/>
    <property type="match status" value="1"/>
</dbReference>
<dbReference type="EC" id="4.1.1.19" evidence="3"/>
<protein>
    <recommendedName>
        <fullName evidence="4">Pyruvoyl-dependent arginine decarboxylase AaxB</fullName>
        <ecNumber evidence="3">4.1.1.19</ecNumber>
    </recommendedName>
</protein>
<reference evidence="9 10" key="1">
    <citation type="journal article" date="2015" name="Nature">
        <title>rRNA introns, odd ribosomes, and small enigmatic genomes across a large radiation of phyla.</title>
        <authorList>
            <person name="Brown C.T."/>
            <person name="Hug L.A."/>
            <person name="Thomas B.C."/>
            <person name="Sharon I."/>
            <person name="Castelle C.J."/>
            <person name="Singh A."/>
            <person name="Wilkins M.J."/>
            <person name="Williams K.H."/>
            <person name="Banfield J.F."/>
        </authorList>
    </citation>
    <scope>NUCLEOTIDE SEQUENCE [LARGE SCALE GENOMIC DNA]</scope>
</reference>
<evidence type="ECO:0000256" key="5">
    <source>
        <dbReference type="ARBA" id="ARBA00022793"/>
    </source>
</evidence>
<accession>A0A0G0UNS7</accession>
<dbReference type="AlphaFoldDB" id="A0A0G0UNS7"/>
<dbReference type="Proteomes" id="UP000033918">
    <property type="component" value="Unassembled WGS sequence"/>
</dbReference>
<dbReference type="HAMAP" id="MF_01404">
    <property type="entry name" value="PvlArgDC"/>
    <property type="match status" value="1"/>
</dbReference>
<dbReference type="PATRIC" id="fig|1619006.3.peg.30"/>
<dbReference type="PANTHER" id="PTHR40438">
    <property type="entry name" value="PYRUVOYL-DEPENDENT ARGININE DECARBOXYLASE"/>
    <property type="match status" value="1"/>
</dbReference>
<keyword evidence="6" id="KW-0456">Lyase</keyword>
<dbReference type="Gene3D" id="3.50.20.10">
    <property type="entry name" value="Pyruvoyl-Dependent Histidine Decarboxylase, subunit B"/>
    <property type="match status" value="1"/>
</dbReference>
<dbReference type="Pfam" id="PF01862">
    <property type="entry name" value="PvlArgDC"/>
    <property type="match status" value="1"/>
</dbReference>
<evidence type="ECO:0000256" key="1">
    <source>
        <dbReference type="ARBA" id="ARBA00001928"/>
    </source>
</evidence>
<dbReference type="NCBIfam" id="TIGR00286">
    <property type="entry name" value="pyruvoyl-dependent arginine decarboxylase"/>
    <property type="match status" value="1"/>
</dbReference>
<name>A0A0G0UNS7_9BACT</name>
<gene>
    <name evidence="9" type="ORF">UU38_C0001G0028</name>
</gene>
<comment type="cofactor">
    <cofactor evidence="1">
        <name>pyruvate</name>
        <dbReference type="ChEBI" id="CHEBI:15361"/>
    </cofactor>
</comment>
<evidence type="ECO:0000256" key="3">
    <source>
        <dbReference type="ARBA" id="ARBA00012426"/>
    </source>
</evidence>
<comment type="caution">
    <text evidence="9">The sequence shown here is derived from an EMBL/GenBank/DDBJ whole genome shotgun (WGS) entry which is preliminary data.</text>
</comment>
<evidence type="ECO:0000313" key="10">
    <source>
        <dbReference type="Proteomes" id="UP000033918"/>
    </source>
</evidence>
<comment type="similarity">
    <text evidence="2">Belongs to the pyruvoyl-dependent arginine decarboxylase family.</text>
</comment>
<evidence type="ECO:0000256" key="8">
    <source>
        <dbReference type="ARBA" id="ARBA00049309"/>
    </source>
</evidence>
<evidence type="ECO:0000256" key="2">
    <source>
        <dbReference type="ARBA" id="ARBA00008611"/>
    </source>
</evidence>
<dbReference type="InterPro" id="IPR002724">
    <property type="entry name" value="Pyruvoyl-dep_arg_deCO2ase"/>
</dbReference>
<evidence type="ECO:0000256" key="6">
    <source>
        <dbReference type="ARBA" id="ARBA00023239"/>
    </source>
</evidence>
<keyword evidence="5" id="KW-0210">Decarboxylase</keyword>
<dbReference type="InterPro" id="IPR016104">
    <property type="entry name" value="Pyr-dep_his/arg-deCO2ase"/>
</dbReference>
<keyword evidence="7" id="KW-0670">Pyruvate</keyword>
<evidence type="ECO:0000256" key="4">
    <source>
        <dbReference type="ARBA" id="ARBA00014727"/>
    </source>
</evidence>
<dbReference type="SFLD" id="SFLDS00055">
    <property type="entry name" value="Pyruvoyl-Dependent_Histidine/A"/>
    <property type="match status" value="1"/>
</dbReference>
<dbReference type="GO" id="GO:0006527">
    <property type="term" value="P:L-arginine catabolic process"/>
    <property type="evidence" value="ECO:0007669"/>
    <property type="project" value="InterPro"/>
</dbReference>
<evidence type="ECO:0000256" key="7">
    <source>
        <dbReference type="ARBA" id="ARBA00023317"/>
    </source>
</evidence>
<dbReference type="NCBIfam" id="NF009064">
    <property type="entry name" value="PRK12398.1"/>
    <property type="match status" value="1"/>
</dbReference>